<dbReference type="AlphaFoldDB" id="A0AAN8IPE4"/>
<evidence type="ECO:0000313" key="1">
    <source>
        <dbReference type="EMBL" id="KAK5965689.1"/>
    </source>
</evidence>
<evidence type="ECO:0000313" key="3">
    <source>
        <dbReference type="Proteomes" id="UP001331761"/>
    </source>
</evidence>
<dbReference type="Proteomes" id="UP001331761">
    <property type="component" value="Unassembled WGS sequence"/>
</dbReference>
<evidence type="ECO:0000313" key="2">
    <source>
        <dbReference type="EMBL" id="KAK5978423.1"/>
    </source>
</evidence>
<comment type="caution">
    <text evidence="2">The sequence shown here is derived from an EMBL/GenBank/DDBJ whole genome shotgun (WGS) entry which is preliminary data.</text>
</comment>
<dbReference type="EMBL" id="WIXE01009454">
    <property type="protein sequence ID" value="KAK5978423.1"/>
    <property type="molecule type" value="Genomic_DNA"/>
</dbReference>
<sequence>MSIVYFIELLKIIKTSMNIVLALPAMSEREKAEVTKQVLRALGPAPVEKLIRYLSTKAHRKPFSVFCQTVYIKTKAHE</sequence>
<reference evidence="2 3" key="1">
    <citation type="submission" date="2019-10" db="EMBL/GenBank/DDBJ databases">
        <title>Assembly and Annotation for the nematode Trichostrongylus colubriformis.</title>
        <authorList>
            <person name="Martin J."/>
        </authorList>
    </citation>
    <scope>NUCLEOTIDE SEQUENCE [LARGE SCALE GENOMIC DNA]</scope>
    <source>
        <strain evidence="2">G859</strain>
        <tissue evidence="2">Whole worm</tissue>
    </source>
</reference>
<accession>A0AAN8IPE4</accession>
<protein>
    <submittedName>
        <fullName evidence="2">Uncharacterized protein</fullName>
    </submittedName>
</protein>
<name>A0AAN8IPE4_TRICO</name>
<dbReference type="EMBL" id="WIXE01024346">
    <property type="protein sequence ID" value="KAK5965689.1"/>
    <property type="molecule type" value="Genomic_DNA"/>
</dbReference>
<proteinExistence type="predicted"/>
<organism evidence="2 3">
    <name type="scientific">Trichostrongylus colubriformis</name>
    <name type="common">Black scour worm</name>
    <dbReference type="NCBI Taxonomy" id="6319"/>
    <lineage>
        <taxon>Eukaryota</taxon>
        <taxon>Metazoa</taxon>
        <taxon>Ecdysozoa</taxon>
        <taxon>Nematoda</taxon>
        <taxon>Chromadorea</taxon>
        <taxon>Rhabditida</taxon>
        <taxon>Rhabditina</taxon>
        <taxon>Rhabditomorpha</taxon>
        <taxon>Strongyloidea</taxon>
        <taxon>Trichostrongylidae</taxon>
        <taxon>Trichostrongylus</taxon>
    </lineage>
</organism>
<gene>
    <name evidence="2" type="ORF">GCK32_013000</name>
    <name evidence="1" type="ORF">GCK32_015659</name>
</gene>
<keyword evidence="3" id="KW-1185">Reference proteome</keyword>